<dbReference type="SUPFAM" id="SSF57997">
    <property type="entry name" value="Tropomyosin"/>
    <property type="match status" value="1"/>
</dbReference>
<evidence type="ECO:0000256" key="3">
    <source>
        <dbReference type="SAM" id="Phobius"/>
    </source>
</evidence>
<feature type="coiled-coil region" evidence="1">
    <location>
        <begin position="372"/>
        <end position="409"/>
    </location>
</feature>
<reference evidence="4" key="1">
    <citation type="journal article" date="2020" name="Stud. Mycol.">
        <title>101 Dothideomycetes genomes: a test case for predicting lifestyles and emergence of pathogens.</title>
        <authorList>
            <person name="Haridas S."/>
            <person name="Albert R."/>
            <person name="Binder M."/>
            <person name="Bloem J."/>
            <person name="Labutti K."/>
            <person name="Salamov A."/>
            <person name="Andreopoulos B."/>
            <person name="Baker S."/>
            <person name="Barry K."/>
            <person name="Bills G."/>
            <person name="Bluhm B."/>
            <person name="Cannon C."/>
            <person name="Castanera R."/>
            <person name="Culley D."/>
            <person name="Daum C."/>
            <person name="Ezra D."/>
            <person name="Gonzalez J."/>
            <person name="Henrissat B."/>
            <person name="Kuo A."/>
            <person name="Liang C."/>
            <person name="Lipzen A."/>
            <person name="Lutzoni F."/>
            <person name="Magnuson J."/>
            <person name="Mondo S."/>
            <person name="Nolan M."/>
            <person name="Ohm R."/>
            <person name="Pangilinan J."/>
            <person name="Park H.-J."/>
            <person name="Ramirez L."/>
            <person name="Alfaro M."/>
            <person name="Sun H."/>
            <person name="Tritt A."/>
            <person name="Yoshinaga Y."/>
            <person name="Zwiers L.-H."/>
            <person name="Turgeon B."/>
            <person name="Goodwin S."/>
            <person name="Spatafora J."/>
            <person name="Crous P."/>
            <person name="Grigoriev I."/>
        </authorList>
    </citation>
    <scope>NUCLEOTIDE SEQUENCE</scope>
    <source>
        <strain evidence="4">CBS 121410</strain>
    </source>
</reference>
<accession>A0A9P4LS21</accession>
<evidence type="ECO:0000313" key="5">
    <source>
        <dbReference type="Proteomes" id="UP000799776"/>
    </source>
</evidence>
<keyword evidence="3" id="KW-0472">Membrane</keyword>
<dbReference type="Proteomes" id="UP000799776">
    <property type="component" value="Unassembled WGS sequence"/>
</dbReference>
<protein>
    <submittedName>
        <fullName evidence="4">Uncharacterized protein</fullName>
    </submittedName>
</protein>
<dbReference type="AlphaFoldDB" id="A0A9P4LS21"/>
<comment type="caution">
    <text evidence="4">The sequence shown here is derived from an EMBL/GenBank/DDBJ whole genome shotgun (WGS) entry which is preliminary data.</text>
</comment>
<gene>
    <name evidence="4" type="ORF">K490DRAFT_59908</name>
</gene>
<dbReference type="Gene3D" id="1.10.287.1490">
    <property type="match status" value="1"/>
</dbReference>
<keyword evidence="3" id="KW-1133">Transmembrane helix</keyword>
<feature type="transmembrane region" description="Helical" evidence="3">
    <location>
        <begin position="131"/>
        <end position="150"/>
    </location>
</feature>
<evidence type="ECO:0000256" key="2">
    <source>
        <dbReference type="SAM" id="MobiDB-lite"/>
    </source>
</evidence>
<dbReference type="PROSITE" id="PS51257">
    <property type="entry name" value="PROKAR_LIPOPROTEIN"/>
    <property type="match status" value="1"/>
</dbReference>
<keyword evidence="3" id="KW-0812">Transmembrane</keyword>
<evidence type="ECO:0000256" key="1">
    <source>
        <dbReference type="SAM" id="Coils"/>
    </source>
</evidence>
<sequence length="520" mass="57090">MAYRSKYGIAGLATIACAALIQHKFTPSNVKLSLNPKLYGQENTMGTIGPTFELISSIRVTRPTRTNANYIADNIAIDAISGLPELDAAKYTPTRTIEIPAGSHGTGYVEIPAENLAILAKAADVVANRQFFTIFLTAIWITCAVFSGWWRTSTIRTYVEIGRSMVLPQTQTPTEKLSDTGDTVQPCLLTLQEEFSTLRGQLAHVQSENANLTADNRILEVQLDVSRTDVTDLRARVDAGQEIIQGFERQVVGFQEQAPTLETDLATARRQNDTLITQAGDLQRRLSASNEAVTFLNAALEDRQHTIRTSSRQIVDRDAKLIEAKEEKAAALSDNTSFWGRILIGDTAHLQMKIQKQAKALEKQGRKLGVARKVLRDTKAEVEDKMAQIELQEAENKRLKEEVQRVRLEPMSAGIQDVHLTDQLAPDTTAGALATQATNSPIVAAAINSEIEFRGVVRPSTIAAAERLQRMLKRPRSLDKGPSHTKRASSSSSSPSAETAEDTDENADLERALLFVLDST</sequence>
<dbReference type="OrthoDB" id="264785at2759"/>
<proteinExistence type="predicted"/>
<keyword evidence="1" id="KW-0175">Coiled coil</keyword>
<name>A0A9P4LS21_9PEZI</name>
<keyword evidence="5" id="KW-1185">Reference proteome</keyword>
<feature type="region of interest" description="Disordered" evidence="2">
    <location>
        <begin position="472"/>
        <end position="507"/>
    </location>
</feature>
<organism evidence="4 5">
    <name type="scientific">Saccharata proteae CBS 121410</name>
    <dbReference type="NCBI Taxonomy" id="1314787"/>
    <lineage>
        <taxon>Eukaryota</taxon>
        <taxon>Fungi</taxon>
        <taxon>Dikarya</taxon>
        <taxon>Ascomycota</taxon>
        <taxon>Pezizomycotina</taxon>
        <taxon>Dothideomycetes</taxon>
        <taxon>Dothideomycetes incertae sedis</taxon>
        <taxon>Botryosphaeriales</taxon>
        <taxon>Saccharataceae</taxon>
        <taxon>Saccharata</taxon>
    </lineage>
</organism>
<dbReference type="EMBL" id="ML978746">
    <property type="protein sequence ID" value="KAF2084105.1"/>
    <property type="molecule type" value="Genomic_DNA"/>
</dbReference>
<evidence type="ECO:0000313" key="4">
    <source>
        <dbReference type="EMBL" id="KAF2084105.1"/>
    </source>
</evidence>